<dbReference type="Proteomes" id="UP000190074">
    <property type="component" value="Unassembled WGS sequence"/>
</dbReference>
<evidence type="ECO:0000313" key="1">
    <source>
        <dbReference type="EMBL" id="SKL82874.1"/>
    </source>
</evidence>
<dbReference type="RefSeq" id="WP_079626538.1">
    <property type="nucleotide sequence ID" value="NZ_FVGW01000002.1"/>
</dbReference>
<dbReference type="AlphaFoldDB" id="A0A1U3T284"/>
<proteinExistence type="predicted"/>
<accession>A0A1U3T284</accession>
<evidence type="ECO:0000313" key="2">
    <source>
        <dbReference type="Proteomes" id="UP000190074"/>
    </source>
</evidence>
<sequence>MTTLKVKLVLEAVICDRCDTYFGVPLWLSGHPFHCPLGHRNEGREFETAPGTPNVAPPEGIWEGLTGAAAEELELGGDAGSVVACIREMLAEEGHVVVQVPRVAHKGPHDTDASMYAAAAGRLERGYGIGGSNLTRAVAKLLSSVAEAAAR</sequence>
<name>A0A1U3T284_9MYCO</name>
<organism evidence="1 2">
    <name type="scientific">Mycobacteroides abscessus subsp. massiliense</name>
    <dbReference type="NCBI Taxonomy" id="1962118"/>
    <lineage>
        <taxon>Bacteria</taxon>
        <taxon>Bacillati</taxon>
        <taxon>Actinomycetota</taxon>
        <taxon>Actinomycetes</taxon>
        <taxon>Mycobacteriales</taxon>
        <taxon>Mycobacteriaceae</taxon>
        <taxon>Mycobacteroides</taxon>
        <taxon>Mycobacteroides abscessus</taxon>
    </lineage>
</organism>
<protein>
    <submittedName>
        <fullName evidence="1">Uncharacterized protein</fullName>
    </submittedName>
</protein>
<reference evidence="1 2" key="1">
    <citation type="submission" date="2016-11" db="EMBL/GenBank/DDBJ databases">
        <authorList>
            <consortium name="Pathogen Informatics"/>
        </authorList>
    </citation>
    <scope>NUCLEOTIDE SEQUENCE [LARGE SCALE GENOMIC DNA]</scope>
    <source>
        <strain evidence="1 2">911</strain>
    </source>
</reference>
<gene>
    <name evidence="1" type="ORF">SAMEA2259716_01772</name>
</gene>
<dbReference type="EMBL" id="FVGW01000002">
    <property type="protein sequence ID" value="SKL82874.1"/>
    <property type="molecule type" value="Genomic_DNA"/>
</dbReference>